<evidence type="ECO:0000256" key="1">
    <source>
        <dbReference type="ARBA" id="ARBA00004370"/>
    </source>
</evidence>
<dbReference type="EMBL" id="CM009750">
    <property type="protein sequence ID" value="PUZ71130.1"/>
    <property type="molecule type" value="Genomic_DNA"/>
</dbReference>
<dbReference type="GO" id="GO:0016020">
    <property type="term" value="C:membrane"/>
    <property type="evidence" value="ECO:0007669"/>
    <property type="project" value="UniProtKB-SubCell"/>
</dbReference>
<feature type="region of interest" description="Disordered" evidence="4">
    <location>
        <begin position="48"/>
        <end position="103"/>
    </location>
</feature>
<name>A0A2T7ETK0_9POAL</name>
<evidence type="ECO:0000313" key="5">
    <source>
        <dbReference type="EMBL" id="PUZ71130.1"/>
    </source>
</evidence>
<dbReference type="Proteomes" id="UP000244336">
    <property type="component" value="Chromosome 2"/>
</dbReference>
<dbReference type="InterPro" id="IPR043240">
    <property type="entry name" value="CYSTM1-like"/>
</dbReference>
<comment type="similarity">
    <text evidence="2">Belongs to the CYSTM1 family.</text>
</comment>
<keyword evidence="6" id="KW-1185">Reference proteome</keyword>
<evidence type="ECO:0000313" key="6">
    <source>
        <dbReference type="Proteomes" id="UP000244336"/>
    </source>
</evidence>
<reference evidence="5 6" key="1">
    <citation type="submission" date="2018-04" db="EMBL/GenBank/DDBJ databases">
        <title>WGS assembly of Panicum hallii var. hallii HAL2.</title>
        <authorList>
            <person name="Lovell J."/>
            <person name="Jenkins J."/>
            <person name="Lowry D."/>
            <person name="Mamidi S."/>
            <person name="Sreedasyam A."/>
            <person name="Weng X."/>
            <person name="Barry K."/>
            <person name="Bonette J."/>
            <person name="Campitelli B."/>
            <person name="Daum C."/>
            <person name="Gordon S."/>
            <person name="Gould B."/>
            <person name="Lipzen A."/>
            <person name="MacQueen A."/>
            <person name="Palacio-Mejia J."/>
            <person name="Plott C."/>
            <person name="Shakirov E."/>
            <person name="Shu S."/>
            <person name="Yoshinaga Y."/>
            <person name="Zane M."/>
            <person name="Rokhsar D."/>
            <person name="Grimwood J."/>
            <person name="Schmutz J."/>
            <person name="Juenger T."/>
        </authorList>
    </citation>
    <scope>NUCLEOTIDE SEQUENCE [LARGE SCALE GENOMIC DNA]</scope>
    <source>
        <strain evidence="6">cv. HAL2</strain>
    </source>
</reference>
<dbReference type="Gramene" id="PUZ71130">
    <property type="protein sequence ID" value="PUZ71130"/>
    <property type="gene ID" value="GQ55_2G289800"/>
</dbReference>
<evidence type="ECO:0000256" key="2">
    <source>
        <dbReference type="ARBA" id="ARBA00009444"/>
    </source>
</evidence>
<dbReference type="PANTHER" id="PTHR47564:SF1">
    <property type="entry name" value="CYSTEINE-RICH AND TRANSMEMBRANE DOMAIN-CONTAINING PROTEIN 1"/>
    <property type="match status" value="1"/>
</dbReference>
<protein>
    <submittedName>
        <fullName evidence="5">Uncharacterized protein</fullName>
    </submittedName>
</protein>
<sequence length="147" mass="16281">MLCYSKKFHLDFEGLKPWDFFKIYACLIMAFSAISGYHPSQAYPYPPPPDVYPPPQGHGPHVYPSHGVYPPPQRPYPPPDQPPPGYQGCNNDQRPYYPPPPQPPPPYAYGGGCHDHHHGEDGCSGFLKGCLGALCCCCVLEECCGLF</sequence>
<dbReference type="OrthoDB" id="719469at2759"/>
<dbReference type="PANTHER" id="PTHR47564">
    <property type="entry name" value="CYSTEINE-RICH AND TRANSMEMBRANE DOMAIN-CONTAINING PROTEIN 1"/>
    <property type="match status" value="1"/>
</dbReference>
<organism evidence="5 6">
    <name type="scientific">Panicum hallii var. hallii</name>
    <dbReference type="NCBI Taxonomy" id="1504633"/>
    <lineage>
        <taxon>Eukaryota</taxon>
        <taxon>Viridiplantae</taxon>
        <taxon>Streptophyta</taxon>
        <taxon>Embryophyta</taxon>
        <taxon>Tracheophyta</taxon>
        <taxon>Spermatophyta</taxon>
        <taxon>Magnoliopsida</taxon>
        <taxon>Liliopsida</taxon>
        <taxon>Poales</taxon>
        <taxon>Poaceae</taxon>
        <taxon>PACMAD clade</taxon>
        <taxon>Panicoideae</taxon>
        <taxon>Panicodae</taxon>
        <taxon>Paniceae</taxon>
        <taxon>Panicinae</taxon>
        <taxon>Panicum</taxon>
        <taxon>Panicum sect. Panicum</taxon>
    </lineage>
</organism>
<evidence type="ECO:0000256" key="3">
    <source>
        <dbReference type="ARBA" id="ARBA00023136"/>
    </source>
</evidence>
<feature type="compositionally biased region" description="Pro residues" evidence="4">
    <location>
        <begin position="69"/>
        <end position="85"/>
    </location>
</feature>
<comment type="subcellular location">
    <subcellularLocation>
        <location evidence="1">Membrane</location>
    </subcellularLocation>
</comment>
<keyword evidence="3" id="KW-0472">Membrane</keyword>
<dbReference type="AlphaFoldDB" id="A0A2T7ETK0"/>
<evidence type="ECO:0000256" key="4">
    <source>
        <dbReference type="SAM" id="MobiDB-lite"/>
    </source>
</evidence>
<proteinExistence type="inferred from homology"/>
<feature type="compositionally biased region" description="Pro residues" evidence="4">
    <location>
        <begin position="48"/>
        <end position="57"/>
    </location>
</feature>
<gene>
    <name evidence="5" type="ORF">GQ55_2G289800</name>
</gene>
<accession>A0A2T7ETK0</accession>